<dbReference type="Proteomes" id="UP000005150">
    <property type="component" value="Unassembled WGS sequence"/>
</dbReference>
<dbReference type="PANTHER" id="PTHR12526">
    <property type="entry name" value="GLYCOSYLTRANSFERASE"/>
    <property type="match status" value="1"/>
</dbReference>
<name>I9HM23_9BACE</name>
<accession>I9HM23</accession>
<dbReference type="PANTHER" id="PTHR12526:SF630">
    <property type="entry name" value="GLYCOSYLTRANSFERASE"/>
    <property type="match status" value="1"/>
</dbReference>
<comment type="caution">
    <text evidence="3">The sequence shown here is derived from an EMBL/GenBank/DDBJ whole genome shotgun (WGS) entry which is preliminary data.</text>
</comment>
<gene>
    <name evidence="3" type="ORF">HMPREF1071_03060</name>
</gene>
<protein>
    <recommendedName>
        <fullName evidence="5">Glycosyl transferase family 1 domain-containing protein</fullName>
    </recommendedName>
</protein>
<dbReference type="CDD" id="cd03801">
    <property type="entry name" value="GT4_PimA-like"/>
    <property type="match status" value="1"/>
</dbReference>
<dbReference type="AlphaFoldDB" id="I9HM23"/>
<dbReference type="Pfam" id="PF13439">
    <property type="entry name" value="Glyco_transf_4"/>
    <property type="match status" value="1"/>
</dbReference>
<keyword evidence="4" id="KW-1185">Reference proteome</keyword>
<evidence type="ECO:0000259" key="1">
    <source>
        <dbReference type="Pfam" id="PF00534"/>
    </source>
</evidence>
<dbReference type="InterPro" id="IPR028098">
    <property type="entry name" value="Glyco_trans_4-like_N"/>
</dbReference>
<dbReference type="Pfam" id="PF00534">
    <property type="entry name" value="Glycos_transf_1"/>
    <property type="match status" value="1"/>
</dbReference>
<evidence type="ECO:0000259" key="2">
    <source>
        <dbReference type="Pfam" id="PF13439"/>
    </source>
</evidence>
<reference evidence="3 4" key="1">
    <citation type="submission" date="2012-02" db="EMBL/GenBank/DDBJ databases">
        <title>The Genome Sequence of Bacteroides salyersiae CL02T12C01.</title>
        <authorList>
            <consortium name="The Broad Institute Genome Sequencing Platform"/>
            <person name="Earl A."/>
            <person name="Ward D."/>
            <person name="Feldgarden M."/>
            <person name="Gevers D."/>
            <person name="Zitomersky N.L."/>
            <person name="Coyne M.J."/>
            <person name="Comstock L.E."/>
            <person name="Young S.K."/>
            <person name="Zeng Q."/>
            <person name="Gargeya S."/>
            <person name="Fitzgerald M."/>
            <person name="Haas B."/>
            <person name="Abouelleil A."/>
            <person name="Alvarado L."/>
            <person name="Arachchi H.M."/>
            <person name="Berlin A."/>
            <person name="Chapman S.B."/>
            <person name="Gearin G."/>
            <person name="Goldberg J."/>
            <person name="Griggs A."/>
            <person name="Gujja S."/>
            <person name="Hansen M."/>
            <person name="Heiman D."/>
            <person name="Howarth C."/>
            <person name="Larimer J."/>
            <person name="Lui A."/>
            <person name="MacDonald P.J.P."/>
            <person name="McCowen C."/>
            <person name="Montmayeur A."/>
            <person name="Murphy C."/>
            <person name="Neiman D."/>
            <person name="Pearson M."/>
            <person name="Priest M."/>
            <person name="Roberts A."/>
            <person name="Saif S."/>
            <person name="Shea T."/>
            <person name="Sisk P."/>
            <person name="Stolte C."/>
            <person name="Sykes S."/>
            <person name="Wortman J."/>
            <person name="Nusbaum C."/>
            <person name="Birren B."/>
        </authorList>
    </citation>
    <scope>NUCLEOTIDE SEQUENCE [LARGE SCALE GENOMIC DNA]</scope>
    <source>
        <strain evidence="3 4">CL02T12C01</strain>
    </source>
</reference>
<proteinExistence type="predicted"/>
<dbReference type="SUPFAM" id="SSF53756">
    <property type="entry name" value="UDP-Glycosyltransferase/glycogen phosphorylase"/>
    <property type="match status" value="1"/>
</dbReference>
<organism evidence="3 4">
    <name type="scientific">Bacteroides salyersiae CL02T12C01</name>
    <dbReference type="NCBI Taxonomy" id="997887"/>
    <lineage>
        <taxon>Bacteria</taxon>
        <taxon>Pseudomonadati</taxon>
        <taxon>Bacteroidota</taxon>
        <taxon>Bacteroidia</taxon>
        <taxon>Bacteroidales</taxon>
        <taxon>Bacteroidaceae</taxon>
        <taxon>Bacteroides</taxon>
    </lineage>
</organism>
<dbReference type="OrthoDB" id="7560678at2"/>
<feature type="domain" description="Glycosyltransferase subfamily 4-like N-terminal" evidence="2">
    <location>
        <begin position="12"/>
        <end position="152"/>
    </location>
</feature>
<dbReference type="GO" id="GO:0016757">
    <property type="term" value="F:glycosyltransferase activity"/>
    <property type="evidence" value="ECO:0007669"/>
    <property type="project" value="InterPro"/>
</dbReference>
<dbReference type="PATRIC" id="fig|997887.3.peg.3172"/>
<evidence type="ECO:0000313" key="4">
    <source>
        <dbReference type="Proteomes" id="UP000005150"/>
    </source>
</evidence>
<dbReference type="RefSeq" id="WP_007481027.1">
    <property type="nucleotide sequence ID" value="NZ_JH724308.1"/>
</dbReference>
<dbReference type="InterPro" id="IPR001296">
    <property type="entry name" value="Glyco_trans_1"/>
</dbReference>
<dbReference type="Gene3D" id="3.40.50.2000">
    <property type="entry name" value="Glycogen Phosphorylase B"/>
    <property type="match status" value="2"/>
</dbReference>
<feature type="domain" description="Glycosyl transferase family 1" evidence="1">
    <location>
        <begin position="163"/>
        <end position="327"/>
    </location>
</feature>
<sequence>MKILHCIFSFTVGGAETMLVDIINQQVHNHEVGLCIINDVYDINLLNKVNRKCKILLLKRTKGSRNIGDIITLNSMIYSFHPNIIHCHNSRIINFLLIRMIYHTIITVHDTQLPLMGVKRFKHIVGISQAVGNDLQKRNIKKYNIIHNGIVTSALSPKTAPFLSNRKQCKILQISRLEHTKKGQHILIEALNILFQKKTLPFVNISVDFIGDGSSLAYLQDLVSKWGLEKSVHFLGIKDRDYIYTHIKDYDMLVQPSINEGFGLTVAEGMVVGIPVLVSNIEGPMEIINYGKYGYTFQNAVPLSLAQQIEYMIKHPDETQQLALQGQKYAKMNYDISTMIEKYDQIYSK</sequence>
<dbReference type="HOGENOM" id="CLU_009583_0_1_10"/>
<evidence type="ECO:0000313" key="3">
    <source>
        <dbReference type="EMBL" id="EIY61189.1"/>
    </source>
</evidence>
<evidence type="ECO:0008006" key="5">
    <source>
        <dbReference type="Google" id="ProtNLM"/>
    </source>
</evidence>
<dbReference type="EMBL" id="AGXV01000035">
    <property type="protein sequence ID" value="EIY61189.1"/>
    <property type="molecule type" value="Genomic_DNA"/>
</dbReference>